<organism evidence="1">
    <name type="scientific">Desulfomonile tiedjei</name>
    <dbReference type="NCBI Taxonomy" id="2358"/>
    <lineage>
        <taxon>Bacteria</taxon>
        <taxon>Pseudomonadati</taxon>
        <taxon>Thermodesulfobacteriota</taxon>
        <taxon>Desulfomonilia</taxon>
        <taxon>Desulfomonilales</taxon>
        <taxon>Desulfomonilaceae</taxon>
        <taxon>Desulfomonile</taxon>
    </lineage>
</organism>
<proteinExistence type="predicted"/>
<evidence type="ECO:0008006" key="2">
    <source>
        <dbReference type="Google" id="ProtNLM"/>
    </source>
</evidence>
<gene>
    <name evidence="1" type="ORF">ENV54_05560</name>
</gene>
<name>A0A7C4ARE8_9BACT</name>
<comment type="caution">
    <text evidence="1">The sequence shown here is derived from an EMBL/GenBank/DDBJ whole genome shotgun (WGS) entry which is preliminary data.</text>
</comment>
<dbReference type="EMBL" id="DTGT01000174">
    <property type="protein sequence ID" value="HGH60748.1"/>
    <property type="molecule type" value="Genomic_DNA"/>
</dbReference>
<dbReference type="AlphaFoldDB" id="A0A7C4ARE8"/>
<protein>
    <recommendedName>
        <fullName evidence="2">Thioredoxin-like fold domain-containing protein</fullName>
    </recommendedName>
</protein>
<dbReference type="Gene3D" id="3.40.30.30">
    <property type="entry name" value="Hypothetical protein sa0798"/>
    <property type="match status" value="1"/>
</dbReference>
<evidence type="ECO:0000313" key="1">
    <source>
        <dbReference type="EMBL" id="HGH60748.1"/>
    </source>
</evidence>
<accession>A0A7C4ARE8</accession>
<dbReference type="InterPro" id="IPR038218">
    <property type="entry name" value="YuzD-like_sp"/>
</dbReference>
<sequence length="115" mass="12258">MQKQDVITVQVLTTSGKAGSCATCGGTSLNPKLQNMLATKVKELTEALEASCPGKTQVSFVNVKESLEAQNSEAGQLLETGQYPPPLILINGEPRFAGYIDVDKIVHEVKKAIAK</sequence>
<reference evidence="1" key="1">
    <citation type="journal article" date="2020" name="mSystems">
        <title>Genome- and Community-Level Interaction Insights into Carbon Utilization and Element Cycling Functions of Hydrothermarchaeota in Hydrothermal Sediment.</title>
        <authorList>
            <person name="Zhou Z."/>
            <person name="Liu Y."/>
            <person name="Xu W."/>
            <person name="Pan J."/>
            <person name="Luo Z.H."/>
            <person name="Li M."/>
        </authorList>
    </citation>
    <scope>NUCLEOTIDE SEQUENCE [LARGE SCALE GENOMIC DNA]</scope>
    <source>
        <strain evidence="1">SpSt-769</strain>
    </source>
</reference>